<dbReference type="OrthoDB" id="441244at2759"/>
<evidence type="ECO:0000313" key="3">
    <source>
        <dbReference type="Proteomes" id="UP000570595"/>
    </source>
</evidence>
<dbReference type="Proteomes" id="UP000572268">
    <property type="component" value="Unassembled WGS sequence"/>
</dbReference>
<gene>
    <name evidence="1" type="ORF">FOL46_000633</name>
    <name evidence="2" type="ORF">FOZ61_008556</name>
</gene>
<evidence type="ECO:0000313" key="2">
    <source>
        <dbReference type="EMBL" id="KAF4654014.1"/>
    </source>
</evidence>
<dbReference type="PANTHER" id="PTHR47773:SF1">
    <property type="entry name" value="C2H2-TYPE DOMAIN-CONTAINING PROTEIN"/>
    <property type="match status" value="1"/>
</dbReference>
<protein>
    <submittedName>
        <fullName evidence="1">Uncharacterized protein</fullName>
    </submittedName>
</protein>
<sequence length="739" mass="82595">MAERFRCCQCKAGHGDADDVLSHTIHEKKKEHLRFSALHPNFLGKLPRDLVSVIPAFPTYRKAVSSELLSEIRSLAVSSGAAAFATVLTECQQSHYLCRRAQYDLHCQEWRSASEGGRLPHFSTVRIPDGGFPEFGDMGERGDSHGWNVKESDRSREYIMAVYVQDFIEGQPGLAQEMRSLSGSILRADHTRPLADRVESDAGIKWSYSVVNEYGEVISHAFTETDSDSHVQKLYAGLKARYDSLPYPRLLYVDKNCCTSTKQMVTQAFFKTNENDLRMLLEAIMVSFGLDDPAEAARRLRRSPSWLYRFVRRQIPQPEELEERVLAVVESARNISWDGELLLPPGPEGFDRCLANQVYHIKRGCVSDPPGISLYEELGHVSFQGNKNCPLMTYRCYRGSSQLEGIHGLQASFLSGTNVGSVASQALVIDGLTRYNRNVRRKRDGITQVYPLLDNNLLIRLRASGDNMYPHLVMNASDTGESFGLEYTLALRKEMLEAELEDIQRSSPAETVAECDDAELGKYEAEAMAWSMDRVVEILDNEHASTRVQQDGTGTQKPAAGSARRISKLKMFGANSSFLQKTRPDNYTPLMRQKIDELATEIGEANLDAIHKAYFTWFLAQKSENPDAPIFDTSRYHIEKYIIRRKMELAGATSLCPDVVTAARRTKMAAVLSSGAQASTPSIPASTRRLIPQPTEVPKPPVVQPTTPATSSAQCAGIKCGRCHKVRTGENPEEVLDYY</sequence>
<organism evidence="1 4">
    <name type="scientific">Perkinsus olseni</name>
    <name type="common">Perkinsus atlanticus</name>
    <dbReference type="NCBI Taxonomy" id="32597"/>
    <lineage>
        <taxon>Eukaryota</taxon>
        <taxon>Sar</taxon>
        <taxon>Alveolata</taxon>
        <taxon>Perkinsozoa</taxon>
        <taxon>Perkinsea</taxon>
        <taxon>Perkinsida</taxon>
        <taxon>Perkinsidae</taxon>
        <taxon>Perkinsus</taxon>
    </lineage>
</organism>
<dbReference type="EMBL" id="JABAHT010000570">
    <property type="protein sequence ID" value="KAF4654014.1"/>
    <property type="molecule type" value="Genomic_DNA"/>
</dbReference>
<dbReference type="AlphaFoldDB" id="A0A7J6KVC8"/>
<evidence type="ECO:0000313" key="1">
    <source>
        <dbReference type="EMBL" id="KAF4650937.1"/>
    </source>
</evidence>
<comment type="caution">
    <text evidence="1">The sequence shown here is derived from an EMBL/GenBank/DDBJ whole genome shotgun (WGS) entry which is preliminary data.</text>
</comment>
<dbReference type="Proteomes" id="UP000570595">
    <property type="component" value="Unassembled WGS sequence"/>
</dbReference>
<evidence type="ECO:0000313" key="4">
    <source>
        <dbReference type="Proteomes" id="UP000572268"/>
    </source>
</evidence>
<reference evidence="3 4" key="1">
    <citation type="submission" date="2020-04" db="EMBL/GenBank/DDBJ databases">
        <title>Perkinsus olseni comparative genomics.</title>
        <authorList>
            <person name="Bogema D.R."/>
        </authorList>
    </citation>
    <scope>NUCLEOTIDE SEQUENCE [LARGE SCALE GENOMIC DNA]</scope>
    <source>
        <strain evidence="2">ATCC PRA-179</strain>
        <strain evidence="1">ATCC PRA-31</strain>
    </source>
</reference>
<dbReference type="PANTHER" id="PTHR47773">
    <property type="entry name" value="SI:DKEY-9I5.2-RELATED"/>
    <property type="match status" value="1"/>
</dbReference>
<name>A0A7J6KVC8_PEROL</name>
<dbReference type="EMBL" id="JABANN010001144">
    <property type="protein sequence ID" value="KAF4650937.1"/>
    <property type="molecule type" value="Genomic_DNA"/>
</dbReference>
<proteinExistence type="predicted"/>
<accession>A0A7J6KVC8</accession>